<dbReference type="RefSeq" id="WP_253802397.1">
    <property type="nucleotide sequence ID" value="NZ_BAAAUB010000052.1"/>
</dbReference>
<dbReference type="SMART" id="SM00342">
    <property type="entry name" value="HTH_ARAC"/>
    <property type="match status" value="1"/>
</dbReference>
<dbReference type="PROSITE" id="PS01124">
    <property type="entry name" value="HTH_ARAC_FAMILY_2"/>
    <property type="match status" value="1"/>
</dbReference>
<keyword evidence="2" id="KW-0804">Transcription</keyword>
<dbReference type="Proteomes" id="UP001206483">
    <property type="component" value="Unassembled WGS sequence"/>
</dbReference>
<feature type="region of interest" description="Disordered" evidence="3">
    <location>
        <begin position="311"/>
        <end position="361"/>
    </location>
</feature>
<name>A0ABT1J664_9ACTN</name>
<dbReference type="Pfam" id="PF01965">
    <property type="entry name" value="DJ-1_PfpI"/>
    <property type="match status" value="1"/>
</dbReference>
<keyword evidence="6" id="KW-1185">Reference proteome</keyword>
<organism evidence="5 6">
    <name type="scientific">Kitasatospora paracochleata</name>
    <dbReference type="NCBI Taxonomy" id="58354"/>
    <lineage>
        <taxon>Bacteria</taxon>
        <taxon>Bacillati</taxon>
        <taxon>Actinomycetota</taxon>
        <taxon>Actinomycetes</taxon>
        <taxon>Kitasatosporales</taxon>
        <taxon>Streptomycetaceae</taxon>
        <taxon>Kitasatospora</taxon>
    </lineage>
</organism>
<dbReference type="SUPFAM" id="SSF46689">
    <property type="entry name" value="Homeodomain-like"/>
    <property type="match status" value="2"/>
</dbReference>
<dbReference type="Pfam" id="PF12833">
    <property type="entry name" value="HTH_18"/>
    <property type="match status" value="1"/>
</dbReference>
<dbReference type="Gene3D" id="3.40.50.880">
    <property type="match status" value="1"/>
</dbReference>
<evidence type="ECO:0000256" key="2">
    <source>
        <dbReference type="ARBA" id="ARBA00023163"/>
    </source>
</evidence>
<accession>A0ABT1J664</accession>
<dbReference type="Gene3D" id="1.10.10.60">
    <property type="entry name" value="Homeodomain-like"/>
    <property type="match status" value="1"/>
</dbReference>
<feature type="compositionally biased region" description="Pro residues" evidence="3">
    <location>
        <begin position="320"/>
        <end position="335"/>
    </location>
</feature>
<dbReference type="SUPFAM" id="SSF52317">
    <property type="entry name" value="Class I glutamine amidotransferase-like"/>
    <property type="match status" value="1"/>
</dbReference>
<dbReference type="PANTHER" id="PTHR43130">
    <property type="entry name" value="ARAC-FAMILY TRANSCRIPTIONAL REGULATOR"/>
    <property type="match status" value="1"/>
</dbReference>
<evidence type="ECO:0000313" key="6">
    <source>
        <dbReference type="Proteomes" id="UP001206483"/>
    </source>
</evidence>
<feature type="domain" description="HTH araC/xylS-type" evidence="4">
    <location>
        <begin position="217"/>
        <end position="315"/>
    </location>
</feature>
<gene>
    <name evidence="5" type="ORF">FHR36_006105</name>
</gene>
<dbReference type="InterPro" id="IPR009057">
    <property type="entry name" value="Homeodomain-like_sf"/>
</dbReference>
<evidence type="ECO:0000313" key="5">
    <source>
        <dbReference type="EMBL" id="MCP2312924.1"/>
    </source>
</evidence>
<sequence length="361" mass="38959">MHRVVVLALDGVIPFELSLPSRLFGSATDADDRPLYEVVTCSLDGRPVRTAADFSITVERDTTALAEADTVVIPAAEEFTGIVDRHALPRGVAEALTGLRPETRIVGICVATFPLAAAGLLDGLPATTHWRHAEHFARHYPQIRLLPDVLYVDTGRILTSAGAAAGIDLLLHVIREDHGSTVANQVARRCVVPPQREGGQAQYIERPVPKATDTGTSATRAWALDRLHEPLQLTDLARHAGMSLRTFTRRFRAEVGVSPGQWLIRQRVDLARQLLESSDLPVGRIAQRAGFGTDASLRQHLNAAIGVSPGTYRRTFRGPDLPPEALPPEAAPPDVRPPEALPSGVRPPETRQPDAVASGVS</sequence>
<comment type="caution">
    <text evidence="5">The sequence shown here is derived from an EMBL/GenBank/DDBJ whole genome shotgun (WGS) entry which is preliminary data.</text>
</comment>
<dbReference type="InterPro" id="IPR018060">
    <property type="entry name" value="HTH_AraC"/>
</dbReference>
<evidence type="ECO:0000259" key="4">
    <source>
        <dbReference type="PROSITE" id="PS01124"/>
    </source>
</evidence>
<dbReference type="InterPro" id="IPR029062">
    <property type="entry name" value="Class_I_gatase-like"/>
</dbReference>
<evidence type="ECO:0000256" key="3">
    <source>
        <dbReference type="SAM" id="MobiDB-lite"/>
    </source>
</evidence>
<dbReference type="InterPro" id="IPR052158">
    <property type="entry name" value="INH-QAR"/>
</dbReference>
<dbReference type="CDD" id="cd03137">
    <property type="entry name" value="GATase1_AraC_1"/>
    <property type="match status" value="1"/>
</dbReference>
<dbReference type="InterPro" id="IPR002818">
    <property type="entry name" value="DJ-1/PfpI"/>
</dbReference>
<dbReference type="EMBL" id="JAMZDX010000006">
    <property type="protein sequence ID" value="MCP2312924.1"/>
    <property type="molecule type" value="Genomic_DNA"/>
</dbReference>
<protein>
    <submittedName>
        <fullName evidence="5">Transcriptional regulator GlxA family with amidase domain</fullName>
    </submittedName>
</protein>
<dbReference type="PANTHER" id="PTHR43130:SF3">
    <property type="entry name" value="HTH-TYPE TRANSCRIPTIONAL REGULATOR RV1931C"/>
    <property type="match status" value="1"/>
</dbReference>
<proteinExistence type="predicted"/>
<keyword evidence="1" id="KW-0805">Transcription regulation</keyword>
<evidence type="ECO:0000256" key="1">
    <source>
        <dbReference type="ARBA" id="ARBA00023015"/>
    </source>
</evidence>
<reference evidence="5 6" key="1">
    <citation type="submission" date="2022-06" db="EMBL/GenBank/DDBJ databases">
        <title>Sequencing the genomes of 1000 actinobacteria strains.</title>
        <authorList>
            <person name="Klenk H.-P."/>
        </authorList>
    </citation>
    <scope>NUCLEOTIDE SEQUENCE [LARGE SCALE GENOMIC DNA]</scope>
    <source>
        <strain evidence="5 6">DSM 41656</strain>
    </source>
</reference>